<accession>A0A2H5Q850</accession>
<proteinExistence type="predicted"/>
<sequence>MEFVDDSLLQFCKRKYQLVWLVNGLGLAIEKMMVRWLTGECSLLEDLFCFDCWDLKHFCVSRAVKLKFGSPGVLQFVVCRLEVLSGVL</sequence>
<reference evidence="1 2" key="1">
    <citation type="journal article" date="2017" name="Front. Genet.">
        <title>Draft sequencing of the heterozygous diploid genome of Satsuma (Citrus unshiu Marc.) using a hybrid assembly approach.</title>
        <authorList>
            <person name="Shimizu T."/>
            <person name="Tanizawa Y."/>
            <person name="Mochizuki T."/>
            <person name="Nagasaki H."/>
            <person name="Yoshioka T."/>
            <person name="Toyoda A."/>
            <person name="Fujiyama A."/>
            <person name="Kaminuma E."/>
            <person name="Nakamura Y."/>
        </authorList>
    </citation>
    <scope>NUCLEOTIDE SEQUENCE [LARGE SCALE GENOMIC DNA]</scope>
    <source>
        <strain evidence="2">cv. Miyagawa wase</strain>
    </source>
</reference>
<evidence type="ECO:0000313" key="2">
    <source>
        <dbReference type="Proteomes" id="UP000236630"/>
    </source>
</evidence>
<keyword evidence="2" id="KW-1185">Reference proteome</keyword>
<dbReference type="AlphaFoldDB" id="A0A2H5Q850"/>
<evidence type="ECO:0000313" key="1">
    <source>
        <dbReference type="EMBL" id="GAY60817.1"/>
    </source>
</evidence>
<dbReference type="Proteomes" id="UP000236630">
    <property type="component" value="Unassembled WGS sequence"/>
</dbReference>
<gene>
    <name evidence="1" type="ORF">CUMW_205060</name>
</gene>
<organism evidence="1 2">
    <name type="scientific">Citrus unshiu</name>
    <name type="common">Satsuma mandarin</name>
    <name type="synonym">Citrus nobilis var. unshiu</name>
    <dbReference type="NCBI Taxonomy" id="55188"/>
    <lineage>
        <taxon>Eukaryota</taxon>
        <taxon>Viridiplantae</taxon>
        <taxon>Streptophyta</taxon>
        <taxon>Embryophyta</taxon>
        <taxon>Tracheophyta</taxon>
        <taxon>Spermatophyta</taxon>
        <taxon>Magnoliopsida</taxon>
        <taxon>eudicotyledons</taxon>
        <taxon>Gunneridae</taxon>
        <taxon>Pentapetalae</taxon>
        <taxon>rosids</taxon>
        <taxon>malvids</taxon>
        <taxon>Sapindales</taxon>
        <taxon>Rutaceae</taxon>
        <taxon>Aurantioideae</taxon>
        <taxon>Citrus</taxon>
    </lineage>
</organism>
<comment type="caution">
    <text evidence="1">The sequence shown here is derived from an EMBL/GenBank/DDBJ whole genome shotgun (WGS) entry which is preliminary data.</text>
</comment>
<dbReference type="EMBL" id="BDQV01000246">
    <property type="protein sequence ID" value="GAY60817.1"/>
    <property type="molecule type" value="Genomic_DNA"/>
</dbReference>
<protein>
    <submittedName>
        <fullName evidence="1">Uncharacterized protein</fullName>
    </submittedName>
</protein>
<name>A0A2H5Q850_CITUN</name>